<sequence length="83" mass="9479">MRISLIVLSVINIIYMFTTFIINDPNIFFLAPYGLTYYLAFFLALFSVGVLIITKSSDGRDKNLLLVSMIINIVGMFLVKIFF</sequence>
<reference evidence="2 3" key="1">
    <citation type="submission" date="2020-07" db="EMBL/GenBank/DDBJ databases">
        <authorList>
            <person name="Criscuolo A."/>
        </authorList>
    </citation>
    <scope>NUCLEOTIDE SEQUENCE [LARGE SCALE GENOMIC DNA]</scope>
    <source>
        <strain evidence="3">CIP 111030</strain>
    </source>
</reference>
<keyword evidence="3" id="KW-1185">Reference proteome</keyword>
<dbReference type="AlphaFoldDB" id="A0A6V7RBP3"/>
<evidence type="ECO:0000313" key="3">
    <source>
        <dbReference type="Proteomes" id="UP000521032"/>
    </source>
</evidence>
<dbReference type="RefSeq" id="WP_186086169.1">
    <property type="nucleotide sequence ID" value="NZ_BMDB01000002.1"/>
</dbReference>
<accession>A0A6V7RBP3</accession>
<keyword evidence="1" id="KW-1133">Transmembrane helix</keyword>
<feature type="transmembrane region" description="Helical" evidence="1">
    <location>
        <begin position="35"/>
        <end position="52"/>
    </location>
</feature>
<evidence type="ECO:0000313" key="2">
    <source>
        <dbReference type="EMBL" id="CAD2074374.1"/>
    </source>
</evidence>
<feature type="transmembrane region" description="Helical" evidence="1">
    <location>
        <begin position="5"/>
        <end position="23"/>
    </location>
</feature>
<organism evidence="2 3">
    <name type="scientific">Phocicoccus schoeneichii</name>
    <dbReference type="NCBI Taxonomy" id="1812261"/>
    <lineage>
        <taxon>Bacteria</taxon>
        <taxon>Bacillati</taxon>
        <taxon>Bacillota</taxon>
        <taxon>Bacilli</taxon>
        <taxon>Bacillales</taxon>
        <taxon>Salinicoccaceae</taxon>
        <taxon>Phocicoccus</taxon>
    </lineage>
</organism>
<name>A0A6V7RBP3_9BACL</name>
<protein>
    <submittedName>
        <fullName evidence="2">Uncharacterized protein</fullName>
    </submittedName>
</protein>
<keyword evidence="1" id="KW-0472">Membrane</keyword>
<gene>
    <name evidence="2" type="ORF">JEOSCH030_00692</name>
</gene>
<feature type="transmembrane region" description="Helical" evidence="1">
    <location>
        <begin position="64"/>
        <end position="82"/>
    </location>
</feature>
<dbReference type="EMBL" id="CAJEWE010000007">
    <property type="protein sequence ID" value="CAD2074374.1"/>
    <property type="molecule type" value="Genomic_DNA"/>
</dbReference>
<dbReference type="Proteomes" id="UP000521032">
    <property type="component" value="Unassembled WGS sequence"/>
</dbReference>
<evidence type="ECO:0000256" key="1">
    <source>
        <dbReference type="SAM" id="Phobius"/>
    </source>
</evidence>
<proteinExistence type="predicted"/>
<comment type="caution">
    <text evidence="2">The sequence shown here is derived from an EMBL/GenBank/DDBJ whole genome shotgun (WGS) entry which is preliminary data.</text>
</comment>
<keyword evidence="1" id="KW-0812">Transmembrane</keyword>